<dbReference type="AlphaFoldDB" id="A0A2I0VIB0"/>
<evidence type="ECO:0000256" key="1">
    <source>
        <dbReference type="SAM" id="MobiDB-lite"/>
    </source>
</evidence>
<reference evidence="2 3" key="1">
    <citation type="journal article" date="2016" name="Sci. Rep.">
        <title>The Dendrobium catenatum Lindl. genome sequence provides insights into polysaccharide synthase, floral development and adaptive evolution.</title>
        <authorList>
            <person name="Zhang G.Q."/>
            <person name="Xu Q."/>
            <person name="Bian C."/>
            <person name="Tsai W.C."/>
            <person name="Yeh C.M."/>
            <person name="Liu K.W."/>
            <person name="Yoshida K."/>
            <person name="Zhang L.S."/>
            <person name="Chang S.B."/>
            <person name="Chen F."/>
            <person name="Shi Y."/>
            <person name="Su Y.Y."/>
            <person name="Zhang Y.Q."/>
            <person name="Chen L.J."/>
            <person name="Yin Y."/>
            <person name="Lin M."/>
            <person name="Huang H."/>
            <person name="Deng H."/>
            <person name="Wang Z.W."/>
            <person name="Zhu S.L."/>
            <person name="Zhao X."/>
            <person name="Deng C."/>
            <person name="Niu S.C."/>
            <person name="Huang J."/>
            <person name="Wang M."/>
            <person name="Liu G.H."/>
            <person name="Yang H.J."/>
            <person name="Xiao X.J."/>
            <person name="Hsiao Y.Y."/>
            <person name="Wu W.L."/>
            <person name="Chen Y.Y."/>
            <person name="Mitsuda N."/>
            <person name="Ohme-Takagi M."/>
            <person name="Luo Y.B."/>
            <person name="Van de Peer Y."/>
            <person name="Liu Z.J."/>
        </authorList>
    </citation>
    <scope>NUCLEOTIDE SEQUENCE [LARGE SCALE GENOMIC DNA]</scope>
    <source>
        <tissue evidence="2">The whole plant</tissue>
    </source>
</reference>
<sequence>MYLYTIIIRALAATSRTESPTDFQRPISSPASLAGPAARAVTEPSTKLSQRLKERPTLVTNKILTVFHPSRSRYRSLPRQNPMPKANRYGDSGMRKRGFWWSLISA</sequence>
<proteinExistence type="predicted"/>
<evidence type="ECO:0000313" key="2">
    <source>
        <dbReference type="EMBL" id="PKU63156.1"/>
    </source>
</evidence>
<keyword evidence="3" id="KW-1185">Reference proteome</keyword>
<protein>
    <submittedName>
        <fullName evidence="2">Uncharacterized protein</fullName>
    </submittedName>
</protein>
<feature type="compositionally biased region" description="Polar residues" evidence="1">
    <location>
        <begin position="15"/>
        <end position="31"/>
    </location>
</feature>
<dbReference type="Proteomes" id="UP000233837">
    <property type="component" value="Unassembled WGS sequence"/>
</dbReference>
<dbReference type="EMBL" id="KZ503514">
    <property type="protein sequence ID" value="PKU63156.1"/>
    <property type="molecule type" value="Genomic_DNA"/>
</dbReference>
<reference evidence="2 3" key="2">
    <citation type="journal article" date="2017" name="Nature">
        <title>The Apostasia genome and the evolution of orchids.</title>
        <authorList>
            <person name="Zhang G.Q."/>
            <person name="Liu K.W."/>
            <person name="Li Z."/>
            <person name="Lohaus R."/>
            <person name="Hsiao Y.Y."/>
            <person name="Niu S.C."/>
            <person name="Wang J.Y."/>
            <person name="Lin Y.C."/>
            <person name="Xu Q."/>
            <person name="Chen L.J."/>
            <person name="Yoshida K."/>
            <person name="Fujiwara S."/>
            <person name="Wang Z.W."/>
            <person name="Zhang Y.Q."/>
            <person name="Mitsuda N."/>
            <person name="Wang M."/>
            <person name="Liu G.H."/>
            <person name="Pecoraro L."/>
            <person name="Huang H.X."/>
            <person name="Xiao X.J."/>
            <person name="Lin M."/>
            <person name="Wu X.Y."/>
            <person name="Wu W.L."/>
            <person name="Chen Y.Y."/>
            <person name="Chang S.B."/>
            <person name="Sakamoto S."/>
            <person name="Ohme-Takagi M."/>
            <person name="Yagi M."/>
            <person name="Zeng S.J."/>
            <person name="Shen C.Y."/>
            <person name="Yeh C.M."/>
            <person name="Luo Y.B."/>
            <person name="Tsai W.C."/>
            <person name="Van de Peer Y."/>
            <person name="Liu Z.J."/>
        </authorList>
    </citation>
    <scope>NUCLEOTIDE SEQUENCE [LARGE SCALE GENOMIC DNA]</scope>
    <source>
        <tissue evidence="2">The whole plant</tissue>
    </source>
</reference>
<feature type="region of interest" description="Disordered" evidence="1">
    <location>
        <begin position="15"/>
        <end position="51"/>
    </location>
</feature>
<gene>
    <name evidence="2" type="ORF">MA16_Dca022824</name>
</gene>
<accession>A0A2I0VIB0</accession>
<organism evidence="2 3">
    <name type="scientific">Dendrobium catenatum</name>
    <dbReference type="NCBI Taxonomy" id="906689"/>
    <lineage>
        <taxon>Eukaryota</taxon>
        <taxon>Viridiplantae</taxon>
        <taxon>Streptophyta</taxon>
        <taxon>Embryophyta</taxon>
        <taxon>Tracheophyta</taxon>
        <taxon>Spermatophyta</taxon>
        <taxon>Magnoliopsida</taxon>
        <taxon>Liliopsida</taxon>
        <taxon>Asparagales</taxon>
        <taxon>Orchidaceae</taxon>
        <taxon>Epidendroideae</taxon>
        <taxon>Malaxideae</taxon>
        <taxon>Dendrobiinae</taxon>
        <taxon>Dendrobium</taxon>
    </lineage>
</organism>
<name>A0A2I0VIB0_9ASPA</name>
<evidence type="ECO:0000313" key="3">
    <source>
        <dbReference type="Proteomes" id="UP000233837"/>
    </source>
</evidence>